<dbReference type="InterPro" id="IPR011010">
    <property type="entry name" value="DNA_brk_join_enz"/>
</dbReference>
<dbReference type="Proteomes" id="UP000310477">
    <property type="component" value="Unassembled WGS sequence"/>
</dbReference>
<evidence type="ECO:0000313" key="6">
    <source>
        <dbReference type="Proteomes" id="UP000310477"/>
    </source>
</evidence>
<dbReference type="Gene3D" id="1.10.443.10">
    <property type="entry name" value="Intergrase catalytic core"/>
    <property type="match status" value="1"/>
</dbReference>
<evidence type="ECO:0000313" key="5">
    <source>
        <dbReference type="EMBL" id="TKB96445.1"/>
    </source>
</evidence>
<name>A0A4V5NWV1_9SPHI</name>
<dbReference type="InterPro" id="IPR035386">
    <property type="entry name" value="Arm-DNA-bind_5"/>
</dbReference>
<feature type="domain" description="Arm DNA-binding" evidence="4">
    <location>
        <begin position="7"/>
        <end position="93"/>
    </location>
</feature>
<keyword evidence="1" id="KW-0238">DNA-binding</keyword>
<comment type="caution">
    <text evidence="5">The sequence shown here is derived from an EMBL/GenBank/DDBJ whole genome shotgun (WGS) entry which is preliminary data.</text>
</comment>
<keyword evidence="6" id="KW-1185">Reference proteome</keyword>
<reference evidence="5 6" key="1">
    <citation type="submission" date="2019-04" db="EMBL/GenBank/DDBJ databases">
        <title>Pedobacter sp. AR-2-6 sp. nov., isolated from Arctic soil.</title>
        <authorList>
            <person name="Dahal R.H."/>
            <person name="Kim D.-U."/>
        </authorList>
    </citation>
    <scope>NUCLEOTIDE SEQUENCE [LARGE SCALE GENOMIC DNA]</scope>
    <source>
        <strain evidence="5 6">AR-2-6</strain>
    </source>
</reference>
<keyword evidence="2" id="KW-0233">DNA recombination</keyword>
<evidence type="ECO:0000256" key="2">
    <source>
        <dbReference type="ARBA" id="ARBA00023172"/>
    </source>
</evidence>
<dbReference type="EMBL" id="SWBO01000019">
    <property type="protein sequence ID" value="TKB96445.1"/>
    <property type="molecule type" value="Genomic_DNA"/>
</dbReference>
<sequence>MASVKVYPRLDKVNKNGQVPIYIRLTKNRKSKYIALDVYINPNDWNEKTGKVRAGAKNANQINSFLSSKEAEAESIALEMETRSKFITASDIKSRIIGRPPTDFFEFMEARIKAQSEELSIGTIRRLKSILAKLKKFVENEKLFFDEINVRFIRDFQHFLIEDLKNQINTVHSNLKAIRKMICDAIDEELMPSVKNPFNKIKLKGQKTFREFLLNGELERLEGLELEEESILNHHRNLYVFSSYSGGVRISDLLMMRWKNFNGTHLHFQIRKSREELSIKLPKKSLEILHFYKGYEQNTDDPDPESFIFPLIKIKPDETDRLKVFNAISSATAFTNKNLGKLALLDKPE</sequence>
<dbReference type="Gene3D" id="1.10.150.130">
    <property type="match status" value="1"/>
</dbReference>
<accession>A0A4V5NWV1</accession>
<dbReference type="GO" id="GO:0003677">
    <property type="term" value="F:DNA binding"/>
    <property type="evidence" value="ECO:0007669"/>
    <property type="project" value="UniProtKB-KW"/>
</dbReference>
<gene>
    <name evidence="5" type="ORF">FA045_18325</name>
</gene>
<dbReference type="GO" id="GO:0015074">
    <property type="term" value="P:DNA integration"/>
    <property type="evidence" value="ECO:0007669"/>
    <property type="project" value="InterPro"/>
</dbReference>
<dbReference type="GO" id="GO:0006310">
    <property type="term" value="P:DNA recombination"/>
    <property type="evidence" value="ECO:0007669"/>
    <property type="project" value="UniProtKB-KW"/>
</dbReference>
<evidence type="ECO:0000259" key="4">
    <source>
        <dbReference type="Pfam" id="PF17293"/>
    </source>
</evidence>
<organism evidence="5 6">
    <name type="scientific">Pedobacter cryotolerans</name>
    <dbReference type="NCBI Taxonomy" id="2571270"/>
    <lineage>
        <taxon>Bacteria</taxon>
        <taxon>Pseudomonadati</taxon>
        <taxon>Bacteroidota</taxon>
        <taxon>Sphingobacteriia</taxon>
        <taxon>Sphingobacteriales</taxon>
        <taxon>Sphingobacteriaceae</taxon>
        <taxon>Pedobacter</taxon>
    </lineage>
</organism>
<proteinExistence type="predicted"/>
<feature type="domain" description="Phage integrase SAM-like" evidence="3">
    <location>
        <begin position="103"/>
        <end position="200"/>
    </location>
</feature>
<dbReference type="RefSeq" id="WP_136878535.1">
    <property type="nucleotide sequence ID" value="NZ_SWBO01000019.1"/>
</dbReference>
<evidence type="ECO:0000256" key="1">
    <source>
        <dbReference type="ARBA" id="ARBA00023125"/>
    </source>
</evidence>
<dbReference type="OrthoDB" id="892893at2"/>
<dbReference type="AlphaFoldDB" id="A0A4V5NWV1"/>
<dbReference type="SUPFAM" id="SSF56349">
    <property type="entry name" value="DNA breaking-rejoining enzymes"/>
    <property type="match status" value="1"/>
</dbReference>
<protein>
    <submittedName>
        <fullName evidence="5">Uncharacterized protein</fullName>
    </submittedName>
</protein>
<dbReference type="Pfam" id="PF17293">
    <property type="entry name" value="Arm-DNA-bind_5"/>
    <property type="match status" value="1"/>
</dbReference>
<dbReference type="InterPro" id="IPR025269">
    <property type="entry name" value="SAM-like_dom"/>
</dbReference>
<dbReference type="Pfam" id="PF13102">
    <property type="entry name" value="Phage_int_SAM_5"/>
    <property type="match status" value="1"/>
</dbReference>
<dbReference type="InterPro" id="IPR010998">
    <property type="entry name" value="Integrase_recombinase_N"/>
</dbReference>
<dbReference type="InterPro" id="IPR013762">
    <property type="entry name" value="Integrase-like_cat_sf"/>
</dbReference>
<evidence type="ECO:0000259" key="3">
    <source>
        <dbReference type="Pfam" id="PF13102"/>
    </source>
</evidence>